<name>D7TSJ2_VITVI</name>
<dbReference type="EMBL" id="FN596245">
    <property type="protein sequence ID" value="CBI33464.3"/>
    <property type="molecule type" value="Genomic_DNA"/>
</dbReference>
<keyword evidence="2" id="KW-1185">Reference proteome</keyword>
<protein>
    <submittedName>
        <fullName evidence="1">Uncharacterized protein</fullName>
    </submittedName>
</protein>
<dbReference type="AlphaFoldDB" id="D7TSJ2"/>
<gene>
    <name evidence="1" type="ordered locus">VIT_14s0006g00260</name>
</gene>
<dbReference type="InParanoid" id="D7TSJ2"/>
<proteinExistence type="predicted"/>
<dbReference type="PaxDb" id="29760-VIT_14s0006g00260.t01"/>
<accession>D7TSJ2</accession>
<sequence length="138" mass="16212">MHLCLRFLNLSIKHITELPNGFQILNMFWQFFLKQISFSAIFLLLPTKTPIRAALPSFPFLTYIYHPSRPKFVSKKENSPIFLLLLFSFFKSSNQKQSSQFQIPLQNLPRRVPPSLNSNGKFPCKNMKFLKLNNCMNR</sequence>
<dbReference type="HOGENOM" id="CLU_1858898_0_0_1"/>
<evidence type="ECO:0000313" key="2">
    <source>
        <dbReference type="Proteomes" id="UP000009183"/>
    </source>
</evidence>
<dbReference type="Proteomes" id="UP000009183">
    <property type="component" value="Chromosome 14"/>
</dbReference>
<organism evidence="1 2">
    <name type="scientific">Vitis vinifera</name>
    <name type="common">Grape</name>
    <dbReference type="NCBI Taxonomy" id="29760"/>
    <lineage>
        <taxon>Eukaryota</taxon>
        <taxon>Viridiplantae</taxon>
        <taxon>Streptophyta</taxon>
        <taxon>Embryophyta</taxon>
        <taxon>Tracheophyta</taxon>
        <taxon>Spermatophyta</taxon>
        <taxon>Magnoliopsida</taxon>
        <taxon>eudicotyledons</taxon>
        <taxon>Gunneridae</taxon>
        <taxon>Pentapetalae</taxon>
        <taxon>rosids</taxon>
        <taxon>Vitales</taxon>
        <taxon>Vitaceae</taxon>
        <taxon>Viteae</taxon>
        <taxon>Vitis</taxon>
    </lineage>
</organism>
<reference evidence="2" key="1">
    <citation type="journal article" date="2007" name="Nature">
        <title>The grapevine genome sequence suggests ancestral hexaploidization in major angiosperm phyla.</title>
        <authorList>
            <consortium name="The French-Italian Public Consortium for Grapevine Genome Characterization."/>
            <person name="Jaillon O."/>
            <person name="Aury J.-M."/>
            <person name="Noel B."/>
            <person name="Policriti A."/>
            <person name="Clepet C."/>
            <person name="Casagrande A."/>
            <person name="Choisne N."/>
            <person name="Aubourg S."/>
            <person name="Vitulo N."/>
            <person name="Jubin C."/>
            <person name="Vezzi A."/>
            <person name="Legeai F."/>
            <person name="Hugueney P."/>
            <person name="Dasilva C."/>
            <person name="Horner D."/>
            <person name="Mica E."/>
            <person name="Jublot D."/>
            <person name="Poulain J."/>
            <person name="Bruyere C."/>
            <person name="Billault A."/>
            <person name="Segurens B."/>
            <person name="Gouyvenoux M."/>
            <person name="Ugarte E."/>
            <person name="Cattonaro F."/>
            <person name="Anthouard V."/>
            <person name="Vico V."/>
            <person name="Del Fabbro C."/>
            <person name="Alaux M."/>
            <person name="Di Gaspero G."/>
            <person name="Dumas V."/>
            <person name="Felice N."/>
            <person name="Paillard S."/>
            <person name="Juman I."/>
            <person name="Moroldo M."/>
            <person name="Scalabrin S."/>
            <person name="Canaguier A."/>
            <person name="Le Clainche I."/>
            <person name="Malacrida G."/>
            <person name="Durand E."/>
            <person name="Pesole G."/>
            <person name="Laucou V."/>
            <person name="Chatelet P."/>
            <person name="Merdinoglu D."/>
            <person name="Delledonne M."/>
            <person name="Pezzotti M."/>
            <person name="Lecharny A."/>
            <person name="Scarpelli C."/>
            <person name="Artiguenave F."/>
            <person name="Pe M.E."/>
            <person name="Valle G."/>
            <person name="Morgante M."/>
            <person name="Caboche M."/>
            <person name="Adam-Blondon A.-F."/>
            <person name="Weissenbach J."/>
            <person name="Quetier F."/>
            <person name="Wincker P."/>
        </authorList>
    </citation>
    <scope>NUCLEOTIDE SEQUENCE [LARGE SCALE GENOMIC DNA]</scope>
    <source>
        <strain evidence="2">cv. Pinot noir / PN40024</strain>
    </source>
</reference>
<evidence type="ECO:0000313" key="1">
    <source>
        <dbReference type="EMBL" id="CBI33464.3"/>
    </source>
</evidence>